<evidence type="ECO:0000313" key="7">
    <source>
        <dbReference type="EMBL" id="SQI44358.1"/>
    </source>
</evidence>
<feature type="transmembrane region" description="Helical" evidence="6">
    <location>
        <begin position="40"/>
        <end position="57"/>
    </location>
</feature>
<feature type="transmembrane region" description="Helical" evidence="6">
    <location>
        <begin position="105"/>
        <end position="124"/>
    </location>
</feature>
<protein>
    <submittedName>
        <fullName evidence="7">ATP synthase protein I</fullName>
    </submittedName>
</protein>
<evidence type="ECO:0000256" key="1">
    <source>
        <dbReference type="ARBA" id="ARBA00004651"/>
    </source>
</evidence>
<comment type="subcellular location">
    <subcellularLocation>
        <location evidence="1">Cell membrane</location>
        <topology evidence="1">Multi-pass membrane protein</topology>
    </subcellularLocation>
</comment>
<accession>A0A2X4V862</accession>
<dbReference type="Proteomes" id="UP000249005">
    <property type="component" value="Chromosome 1"/>
</dbReference>
<evidence type="ECO:0000256" key="4">
    <source>
        <dbReference type="ARBA" id="ARBA00022989"/>
    </source>
</evidence>
<dbReference type="GO" id="GO:0005886">
    <property type="term" value="C:plasma membrane"/>
    <property type="evidence" value="ECO:0007669"/>
    <property type="project" value="UniProtKB-SubCell"/>
</dbReference>
<dbReference type="KEGG" id="lri:NCTC12151_03629"/>
<dbReference type="InterPro" id="IPR005598">
    <property type="entry name" value="ATP_synth_I"/>
</dbReference>
<dbReference type="OrthoDB" id="6505199at2"/>
<sequence length="126" mass="13816">MSVVLYDTLMARRLLLVQFTVVILFSAAFCINSQKWAISALFGGLSVCLPNALFFLLTKWCRGGSQKGYLAWPFFIGEIVKIALTVVLLVVALAVFKAEPLPVCIAYLAALVVQIVAPIVINIFHN</sequence>
<feature type="transmembrane region" description="Helical" evidence="6">
    <location>
        <begin position="69"/>
        <end position="93"/>
    </location>
</feature>
<name>A0A2X4V862_9GAMM</name>
<keyword evidence="2" id="KW-1003">Cell membrane</keyword>
<gene>
    <name evidence="7" type="primary">atpI</name>
    <name evidence="7" type="ORF">NCTC12151_03629</name>
</gene>
<evidence type="ECO:0000256" key="3">
    <source>
        <dbReference type="ARBA" id="ARBA00022692"/>
    </source>
</evidence>
<keyword evidence="8" id="KW-1185">Reference proteome</keyword>
<dbReference type="AlphaFoldDB" id="A0A2X4V862"/>
<reference evidence="7 8" key="1">
    <citation type="submission" date="2018-06" db="EMBL/GenBank/DDBJ databases">
        <authorList>
            <consortium name="Pathogen Informatics"/>
            <person name="Doyle S."/>
        </authorList>
    </citation>
    <scope>NUCLEOTIDE SEQUENCE [LARGE SCALE GENOMIC DNA]</scope>
    <source>
        <strain evidence="7 8">NCTC12151</strain>
    </source>
</reference>
<evidence type="ECO:0000256" key="2">
    <source>
        <dbReference type="ARBA" id="ARBA00022475"/>
    </source>
</evidence>
<dbReference type="Pfam" id="PF03899">
    <property type="entry name" value="ATP-synt_I"/>
    <property type="match status" value="1"/>
</dbReference>
<organism evidence="7 8">
    <name type="scientific">Leminorella richardii</name>
    <dbReference type="NCBI Taxonomy" id="158841"/>
    <lineage>
        <taxon>Bacteria</taxon>
        <taxon>Pseudomonadati</taxon>
        <taxon>Pseudomonadota</taxon>
        <taxon>Gammaproteobacteria</taxon>
        <taxon>Enterobacterales</taxon>
        <taxon>Budviciaceae</taxon>
        <taxon>Leminorella</taxon>
    </lineage>
</organism>
<keyword evidence="4 6" id="KW-1133">Transmembrane helix</keyword>
<keyword evidence="3 6" id="KW-0812">Transmembrane</keyword>
<dbReference type="RefSeq" id="WP_111741863.1">
    <property type="nucleotide sequence ID" value="NZ_LR698987.1"/>
</dbReference>
<dbReference type="EMBL" id="LS483470">
    <property type="protein sequence ID" value="SQI44358.1"/>
    <property type="molecule type" value="Genomic_DNA"/>
</dbReference>
<keyword evidence="5 6" id="KW-0472">Membrane</keyword>
<proteinExistence type="predicted"/>
<evidence type="ECO:0000256" key="5">
    <source>
        <dbReference type="ARBA" id="ARBA00023136"/>
    </source>
</evidence>
<evidence type="ECO:0000256" key="6">
    <source>
        <dbReference type="SAM" id="Phobius"/>
    </source>
</evidence>
<evidence type="ECO:0000313" key="8">
    <source>
        <dbReference type="Proteomes" id="UP000249005"/>
    </source>
</evidence>